<dbReference type="Proteomes" id="UP001596161">
    <property type="component" value="Unassembled WGS sequence"/>
</dbReference>
<evidence type="ECO:0000313" key="2">
    <source>
        <dbReference type="EMBL" id="MFC5270268.1"/>
    </source>
</evidence>
<organism evidence="2 3">
    <name type="scientific">Adhaeribacter terreus</name>
    <dbReference type="NCBI Taxonomy" id="529703"/>
    <lineage>
        <taxon>Bacteria</taxon>
        <taxon>Pseudomonadati</taxon>
        <taxon>Bacteroidota</taxon>
        <taxon>Cytophagia</taxon>
        <taxon>Cytophagales</taxon>
        <taxon>Hymenobacteraceae</taxon>
        <taxon>Adhaeribacter</taxon>
    </lineage>
</organism>
<protein>
    <submittedName>
        <fullName evidence="2">Uncharacterized protein</fullName>
    </submittedName>
</protein>
<proteinExistence type="predicted"/>
<comment type="caution">
    <text evidence="2">The sequence shown here is derived from an EMBL/GenBank/DDBJ whole genome shotgun (WGS) entry which is preliminary data.</text>
</comment>
<dbReference type="EMBL" id="JBHSKT010000003">
    <property type="protein sequence ID" value="MFC5270268.1"/>
    <property type="molecule type" value="Genomic_DNA"/>
</dbReference>
<evidence type="ECO:0000313" key="3">
    <source>
        <dbReference type="Proteomes" id="UP001596161"/>
    </source>
</evidence>
<accession>A0ABW0EAK5</accession>
<keyword evidence="1" id="KW-0472">Membrane</keyword>
<name>A0ABW0EAK5_9BACT</name>
<gene>
    <name evidence="2" type="ORF">ACFPIB_06590</name>
</gene>
<feature type="transmembrane region" description="Helical" evidence="1">
    <location>
        <begin position="6"/>
        <end position="22"/>
    </location>
</feature>
<keyword evidence="3" id="KW-1185">Reference proteome</keyword>
<reference evidence="3" key="1">
    <citation type="journal article" date="2019" name="Int. J. Syst. Evol. Microbiol.">
        <title>The Global Catalogue of Microorganisms (GCM) 10K type strain sequencing project: providing services to taxonomists for standard genome sequencing and annotation.</title>
        <authorList>
            <consortium name="The Broad Institute Genomics Platform"/>
            <consortium name="The Broad Institute Genome Sequencing Center for Infectious Disease"/>
            <person name="Wu L."/>
            <person name="Ma J."/>
        </authorList>
    </citation>
    <scope>NUCLEOTIDE SEQUENCE [LARGE SCALE GENOMIC DNA]</scope>
    <source>
        <strain evidence="3">KACC 12602</strain>
    </source>
</reference>
<dbReference type="RefSeq" id="WP_378016639.1">
    <property type="nucleotide sequence ID" value="NZ_JBHSKT010000003.1"/>
</dbReference>
<evidence type="ECO:0000256" key="1">
    <source>
        <dbReference type="SAM" id="Phobius"/>
    </source>
</evidence>
<sequence length="164" mass="18830">MEGIKIVIFILVAVIWLGIWIVKMFRNAFNQPAATNKKPFVPKPQTSVDEMIRQHRPKTEAEILERLGPRTARTLEVPEGSKKSLEVKEGSHRTLETLKPMGRSQETILGEFVAQREDIIRQRREKIIYQASDKKPVSVYAKMLQNPQTAREAIVLAEILKPKF</sequence>
<keyword evidence="1" id="KW-0812">Transmembrane</keyword>
<keyword evidence="1" id="KW-1133">Transmembrane helix</keyword>